<reference evidence="8 9" key="1">
    <citation type="submission" date="2019-03" db="EMBL/GenBank/DDBJ databases">
        <title>Sequencing 25 genomes of Wallemia mellicola.</title>
        <authorList>
            <person name="Gostincar C."/>
        </authorList>
    </citation>
    <scope>NUCLEOTIDE SEQUENCE [LARGE SCALE GENOMIC DNA]</scope>
    <source>
        <strain evidence="7 9">EXF-757</strain>
        <strain evidence="6 8">EXF-8738</strain>
    </source>
</reference>
<dbReference type="GO" id="GO:0005385">
    <property type="term" value="F:zinc ion transmembrane transporter activity"/>
    <property type="evidence" value="ECO:0007669"/>
    <property type="project" value="TreeGrafter"/>
</dbReference>
<keyword evidence="3 5" id="KW-1133">Transmembrane helix</keyword>
<keyword evidence="2 5" id="KW-0812">Transmembrane</keyword>
<name>A0A4T0PZ68_9BASI</name>
<dbReference type="Pfam" id="PF02535">
    <property type="entry name" value="Zip"/>
    <property type="match status" value="1"/>
</dbReference>
<evidence type="ECO:0000313" key="7">
    <source>
        <dbReference type="EMBL" id="TIC68220.1"/>
    </source>
</evidence>
<proteinExistence type="predicted"/>
<feature type="transmembrane region" description="Helical" evidence="5">
    <location>
        <begin position="48"/>
        <end position="69"/>
    </location>
</feature>
<evidence type="ECO:0000313" key="9">
    <source>
        <dbReference type="Proteomes" id="UP000310708"/>
    </source>
</evidence>
<gene>
    <name evidence="7" type="ORF">E3Q01_00939</name>
    <name evidence="6" type="ORF">E3Q10_00474</name>
</gene>
<accession>A0A4T0PZ68</accession>
<dbReference type="Proteomes" id="UP000310708">
    <property type="component" value="Unassembled WGS sequence"/>
</dbReference>
<dbReference type="EMBL" id="SPRO01000003">
    <property type="protein sequence ID" value="TIC33878.1"/>
    <property type="molecule type" value="Genomic_DNA"/>
</dbReference>
<feature type="transmembrane region" description="Helical" evidence="5">
    <location>
        <begin position="299"/>
        <end position="324"/>
    </location>
</feature>
<comment type="caution">
    <text evidence="6">The sequence shown here is derived from an EMBL/GenBank/DDBJ whole genome shotgun (WGS) entry which is preliminary data.</text>
</comment>
<feature type="transmembrane region" description="Helical" evidence="5">
    <location>
        <begin position="344"/>
        <end position="363"/>
    </location>
</feature>
<protein>
    <submittedName>
        <fullName evidence="6">Zinc/iron permease</fullName>
    </submittedName>
</protein>
<feature type="transmembrane region" description="Helical" evidence="5">
    <location>
        <begin position="90"/>
        <end position="109"/>
    </location>
</feature>
<dbReference type="EMBL" id="SPRX01000008">
    <property type="protein sequence ID" value="TIC68220.1"/>
    <property type="molecule type" value="Genomic_DNA"/>
</dbReference>
<keyword evidence="4 5" id="KW-0472">Membrane</keyword>
<evidence type="ECO:0000313" key="8">
    <source>
        <dbReference type="Proteomes" id="UP000305647"/>
    </source>
</evidence>
<organism evidence="6 8">
    <name type="scientific">Wallemia mellicola</name>
    <dbReference type="NCBI Taxonomy" id="1708541"/>
    <lineage>
        <taxon>Eukaryota</taxon>
        <taxon>Fungi</taxon>
        <taxon>Dikarya</taxon>
        <taxon>Basidiomycota</taxon>
        <taxon>Wallemiomycotina</taxon>
        <taxon>Wallemiomycetes</taxon>
        <taxon>Wallemiales</taxon>
        <taxon>Wallemiaceae</taxon>
        <taxon>Wallemia</taxon>
    </lineage>
</organism>
<feature type="transmembrane region" description="Helical" evidence="5">
    <location>
        <begin position="233"/>
        <end position="256"/>
    </location>
</feature>
<feature type="transmembrane region" description="Helical" evidence="5">
    <location>
        <begin position="207"/>
        <end position="227"/>
    </location>
</feature>
<evidence type="ECO:0000256" key="3">
    <source>
        <dbReference type="ARBA" id="ARBA00022989"/>
    </source>
</evidence>
<dbReference type="GO" id="GO:0005886">
    <property type="term" value="C:plasma membrane"/>
    <property type="evidence" value="ECO:0007669"/>
    <property type="project" value="TreeGrafter"/>
</dbReference>
<comment type="subcellular location">
    <subcellularLocation>
        <location evidence="1">Membrane</location>
        <topology evidence="1">Multi-pass membrane protein</topology>
    </subcellularLocation>
</comment>
<evidence type="ECO:0000256" key="5">
    <source>
        <dbReference type="SAM" id="Phobius"/>
    </source>
</evidence>
<dbReference type="AlphaFoldDB" id="A0A4T0PZ68"/>
<sequence>MCPNVAKRIGAATYTTVAFSLIPTVLGTNGRPSQDCSSEPSEEYDKGLHIAAIFIVLVSSALGITLPILTKGLASTRTRAKRVWDEAVFISRYFGTGVIIATAFVHLLFEAFQQLETDCIDLAYDPTAPAIAMASLFVIFVIDLAVARTLRKRKKQMKLLAGVDATQINDLKASQESTPEDPQMHDEIQEKINQVEALVNREKYLDVLIIEGGIVFHSVMVGLGLGVTSGAGFAPYLIAIVFHQMCDGFAIGTRIADVKFTSKKYLRLTLMCSVYSFITPFGIALGVICYSFFNANSPPTILAIGILDSISAGLLIYGATVDLLAKDFFMGDGGLADASDKRAAGAILSMLLGHVYLGTMGLIDPS</sequence>
<evidence type="ECO:0000256" key="2">
    <source>
        <dbReference type="ARBA" id="ARBA00022692"/>
    </source>
</evidence>
<evidence type="ECO:0000313" key="6">
    <source>
        <dbReference type="EMBL" id="TIC33878.1"/>
    </source>
</evidence>
<evidence type="ECO:0000256" key="1">
    <source>
        <dbReference type="ARBA" id="ARBA00004141"/>
    </source>
</evidence>
<feature type="transmembrane region" description="Helical" evidence="5">
    <location>
        <begin position="268"/>
        <end position="293"/>
    </location>
</feature>
<dbReference type="PANTHER" id="PTHR11040">
    <property type="entry name" value="ZINC/IRON TRANSPORTER"/>
    <property type="match status" value="1"/>
</dbReference>
<feature type="transmembrane region" description="Helical" evidence="5">
    <location>
        <begin position="129"/>
        <end position="150"/>
    </location>
</feature>
<dbReference type="Proteomes" id="UP000305647">
    <property type="component" value="Unassembled WGS sequence"/>
</dbReference>
<dbReference type="PANTHER" id="PTHR11040:SF44">
    <property type="entry name" value="PROTEIN ZNTC-RELATED"/>
    <property type="match status" value="1"/>
</dbReference>
<dbReference type="InterPro" id="IPR003689">
    <property type="entry name" value="ZIP"/>
</dbReference>
<evidence type="ECO:0000256" key="4">
    <source>
        <dbReference type="ARBA" id="ARBA00023136"/>
    </source>
</evidence>